<evidence type="ECO:0000256" key="3">
    <source>
        <dbReference type="ARBA" id="ARBA00022676"/>
    </source>
</evidence>
<keyword evidence="4" id="KW-0808">Transferase</keyword>
<evidence type="ECO:0000259" key="9">
    <source>
        <dbReference type="Pfam" id="PF13231"/>
    </source>
</evidence>
<evidence type="ECO:0000313" key="11">
    <source>
        <dbReference type="Proteomes" id="UP000034471"/>
    </source>
</evidence>
<keyword evidence="7 8" id="KW-0472">Membrane</keyword>
<dbReference type="STRING" id="1618481.US54_C0043G0005"/>
<feature type="transmembrane region" description="Helical" evidence="8">
    <location>
        <begin position="98"/>
        <end position="117"/>
    </location>
</feature>
<dbReference type="GO" id="GO:0009103">
    <property type="term" value="P:lipopolysaccharide biosynthetic process"/>
    <property type="evidence" value="ECO:0007669"/>
    <property type="project" value="UniProtKB-ARBA"/>
</dbReference>
<evidence type="ECO:0000256" key="1">
    <source>
        <dbReference type="ARBA" id="ARBA00004651"/>
    </source>
</evidence>
<sequence>MIVQKSFVKFGVLVFIVGILIYTRFVGIDWGLPFPMHPDERNMVIAILNMTCQQGWTADCLNPHFYAYGQLPLYAGYFISFVITLLKGDVRIDFETVVLSLRMLSAISSIVTVVVLVKTVRALCGRSVRHFAIAATVCIFSPVFIQFAHFGTTESLLMLYTSLMIYFAVLFTQGRILRLQYVFLTGTIFGLAVGTKVSSVLFACIPCIALFIECTKSRSIESIYQALFTLIKIAVLGVIIFILISPFNLIDWEAFVHSMNYESEVGIGTYKAFYTRQFEYTVPWFFQLFHIFPYTLGTPMLVLFLLGFVFLPWNKEYMVLRVSAIFLFIPHALLYAKWSRFYAPLYPIMTLIGTVLLIRLTNYLSFSKTTRTRSINFIITVVCVAVVSIPGVSYLSIYQNPDIRFLASKWIYEHIPQNSYILSETANVVDIPMPNPYVDDEIVFQKNLQPVSFDFYEVDNSMVLERELNDHISMAEYIFVPSRRIFWNQTCYRNVNGQMSKLKVFDSFVILSEAKDPDFCQKLKDRYPLLNAYYDDLFSGKLGFEKVAEFHSYPRIDFMGRTLLEFPDEGAEETWTVFDHPVIRIYKRSD</sequence>
<comment type="subcellular location">
    <subcellularLocation>
        <location evidence="1">Cell membrane</location>
        <topology evidence="1">Multi-pass membrane protein</topology>
    </subcellularLocation>
</comment>
<dbReference type="EMBL" id="LBTJ01000043">
    <property type="protein sequence ID" value="KKQ37143.1"/>
    <property type="molecule type" value="Genomic_DNA"/>
</dbReference>
<feature type="transmembrane region" description="Helical" evidence="8">
    <location>
        <begin position="318"/>
        <end position="338"/>
    </location>
</feature>
<dbReference type="PANTHER" id="PTHR33908:SF11">
    <property type="entry name" value="MEMBRANE PROTEIN"/>
    <property type="match status" value="1"/>
</dbReference>
<keyword evidence="6 8" id="KW-1133">Transmembrane helix</keyword>
<keyword evidence="2" id="KW-1003">Cell membrane</keyword>
<feature type="domain" description="Glycosyltransferase RgtA/B/C/D-like" evidence="9">
    <location>
        <begin position="97"/>
        <end position="235"/>
    </location>
</feature>
<feature type="transmembrane region" description="Helical" evidence="8">
    <location>
        <begin position="129"/>
        <end position="150"/>
    </location>
</feature>
<accession>A0A0G0H1P0</accession>
<evidence type="ECO:0000256" key="4">
    <source>
        <dbReference type="ARBA" id="ARBA00022679"/>
    </source>
</evidence>
<comment type="caution">
    <text evidence="10">The sequence shown here is derived from an EMBL/GenBank/DDBJ whole genome shotgun (WGS) entry which is preliminary data.</text>
</comment>
<feature type="transmembrane region" description="Helical" evidence="8">
    <location>
        <begin position="188"/>
        <end position="212"/>
    </location>
</feature>
<dbReference type="GO" id="GO:0005886">
    <property type="term" value="C:plasma membrane"/>
    <property type="evidence" value="ECO:0007669"/>
    <property type="project" value="UniProtKB-SubCell"/>
</dbReference>
<evidence type="ECO:0000256" key="5">
    <source>
        <dbReference type="ARBA" id="ARBA00022692"/>
    </source>
</evidence>
<dbReference type="PANTHER" id="PTHR33908">
    <property type="entry name" value="MANNOSYLTRANSFERASE YKCB-RELATED"/>
    <property type="match status" value="1"/>
</dbReference>
<evidence type="ECO:0000256" key="2">
    <source>
        <dbReference type="ARBA" id="ARBA00022475"/>
    </source>
</evidence>
<feature type="transmembrane region" description="Helical" evidence="8">
    <location>
        <begin position="291"/>
        <end position="311"/>
    </location>
</feature>
<reference evidence="10 11" key="1">
    <citation type="journal article" date="2015" name="Nature">
        <title>rRNA introns, odd ribosomes, and small enigmatic genomes across a large radiation of phyla.</title>
        <authorList>
            <person name="Brown C.T."/>
            <person name="Hug L.A."/>
            <person name="Thomas B.C."/>
            <person name="Sharon I."/>
            <person name="Castelle C.J."/>
            <person name="Singh A."/>
            <person name="Wilkins M.J."/>
            <person name="Williams K.H."/>
            <person name="Banfield J.F."/>
        </authorList>
    </citation>
    <scope>NUCLEOTIDE SEQUENCE [LARGE SCALE GENOMIC DNA]</scope>
</reference>
<evidence type="ECO:0000256" key="6">
    <source>
        <dbReference type="ARBA" id="ARBA00022989"/>
    </source>
</evidence>
<proteinExistence type="predicted"/>
<dbReference type="InterPro" id="IPR050297">
    <property type="entry name" value="LipidA_mod_glycosyltrf_83"/>
</dbReference>
<dbReference type="GO" id="GO:0016763">
    <property type="term" value="F:pentosyltransferase activity"/>
    <property type="evidence" value="ECO:0007669"/>
    <property type="project" value="TreeGrafter"/>
</dbReference>
<feature type="transmembrane region" description="Helical" evidence="8">
    <location>
        <begin position="377"/>
        <end position="397"/>
    </location>
</feature>
<dbReference type="Pfam" id="PF13231">
    <property type="entry name" value="PMT_2"/>
    <property type="match status" value="1"/>
</dbReference>
<feature type="transmembrane region" description="Helical" evidence="8">
    <location>
        <begin position="157"/>
        <end position="176"/>
    </location>
</feature>
<feature type="transmembrane region" description="Helical" evidence="8">
    <location>
        <begin position="224"/>
        <end position="244"/>
    </location>
</feature>
<organism evidence="10 11">
    <name type="scientific">Candidatus Roizmanbacteria bacterium GW2011_GWA2_37_7</name>
    <dbReference type="NCBI Taxonomy" id="1618481"/>
    <lineage>
        <taxon>Bacteria</taxon>
        <taxon>Candidatus Roizmaniibacteriota</taxon>
    </lineage>
</organism>
<evidence type="ECO:0000313" key="10">
    <source>
        <dbReference type="EMBL" id="KKQ37143.1"/>
    </source>
</evidence>
<protein>
    <submittedName>
        <fullName evidence="10">Tetratricopeptide TPR_2 repeat protein</fullName>
    </submittedName>
</protein>
<keyword evidence="5 8" id="KW-0812">Transmembrane</keyword>
<feature type="transmembrane region" description="Helical" evidence="8">
    <location>
        <begin position="344"/>
        <end position="365"/>
    </location>
</feature>
<name>A0A0G0H1P0_9BACT</name>
<dbReference type="AlphaFoldDB" id="A0A0G0H1P0"/>
<dbReference type="InterPro" id="IPR038731">
    <property type="entry name" value="RgtA/B/C-like"/>
</dbReference>
<gene>
    <name evidence="10" type="ORF">US54_C0043G0005</name>
</gene>
<keyword evidence="3" id="KW-0328">Glycosyltransferase</keyword>
<evidence type="ECO:0000256" key="8">
    <source>
        <dbReference type="SAM" id="Phobius"/>
    </source>
</evidence>
<dbReference type="Proteomes" id="UP000034471">
    <property type="component" value="Unassembled WGS sequence"/>
</dbReference>
<evidence type="ECO:0000256" key="7">
    <source>
        <dbReference type="ARBA" id="ARBA00023136"/>
    </source>
</evidence>
<feature type="transmembrane region" description="Helical" evidence="8">
    <location>
        <begin position="65"/>
        <end position="86"/>
    </location>
</feature>
<feature type="transmembrane region" description="Helical" evidence="8">
    <location>
        <begin position="7"/>
        <end position="26"/>
    </location>
</feature>